<dbReference type="PANTHER" id="PTHR43711:SF1">
    <property type="entry name" value="HISTIDINE KINASE 1"/>
    <property type="match status" value="1"/>
</dbReference>
<evidence type="ECO:0000256" key="1">
    <source>
        <dbReference type="ARBA" id="ARBA00000085"/>
    </source>
</evidence>
<evidence type="ECO:0000256" key="5">
    <source>
        <dbReference type="ARBA" id="ARBA00022777"/>
    </source>
</evidence>
<keyword evidence="5" id="KW-0418">Kinase</keyword>
<keyword evidence="7" id="KW-1133">Transmembrane helix</keyword>
<comment type="catalytic activity">
    <reaction evidence="1">
        <text>ATP + protein L-histidine = ADP + protein N-phospho-L-histidine.</text>
        <dbReference type="EC" id="2.7.13.3"/>
    </reaction>
</comment>
<evidence type="ECO:0000256" key="2">
    <source>
        <dbReference type="ARBA" id="ARBA00012438"/>
    </source>
</evidence>
<keyword evidence="4" id="KW-0808">Transferase</keyword>
<dbReference type="SMART" id="SM00388">
    <property type="entry name" value="HisKA"/>
    <property type="match status" value="1"/>
</dbReference>
<name>A0A8J3NA17_9CHLR</name>
<dbReference type="CDD" id="cd00082">
    <property type="entry name" value="HisKA"/>
    <property type="match status" value="1"/>
</dbReference>
<dbReference type="PANTHER" id="PTHR43711">
    <property type="entry name" value="TWO-COMPONENT HISTIDINE KINASE"/>
    <property type="match status" value="1"/>
</dbReference>
<dbReference type="InterPro" id="IPR004358">
    <property type="entry name" value="Sig_transdc_His_kin-like_C"/>
</dbReference>
<keyword evidence="7" id="KW-0812">Transmembrane</keyword>
<evidence type="ECO:0000256" key="3">
    <source>
        <dbReference type="ARBA" id="ARBA00022553"/>
    </source>
</evidence>
<feature type="transmembrane region" description="Helical" evidence="7">
    <location>
        <begin position="20"/>
        <end position="38"/>
    </location>
</feature>
<keyword evidence="6" id="KW-0902">Two-component regulatory system</keyword>
<evidence type="ECO:0000256" key="6">
    <source>
        <dbReference type="ARBA" id="ARBA00023012"/>
    </source>
</evidence>
<keyword evidence="10" id="KW-1185">Reference proteome</keyword>
<dbReference type="Pfam" id="PF02518">
    <property type="entry name" value="HATPase_c"/>
    <property type="match status" value="1"/>
</dbReference>
<dbReference type="Gene3D" id="1.10.287.130">
    <property type="match status" value="1"/>
</dbReference>
<dbReference type="Gene3D" id="3.30.565.10">
    <property type="entry name" value="Histidine kinase-like ATPase, C-terminal domain"/>
    <property type="match status" value="1"/>
</dbReference>
<feature type="domain" description="Histidine kinase" evidence="8">
    <location>
        <begin position="148"/>
        <end position="378"/>
    </location>
</feature>
<keyword evidence="7" id="KW-0472">Membrane</keyword>
<dbReference type="FunFam" id="3.30.565.10:FF:000006">
    <property type="entry name" value="Sensor histidine kinase WalK"/>
    <property type="match status" value="1"/>
</dbReference>
<evidence type="ECO:0000313" key="9">
    <source>
        <dbReference type="EMBL" id="GHO99917.1"/>
    </source>
</evidence>
<feature type="transmembrane region" description="Helical" evidence="7">
    <location>
        <begin position="58"/>
        <end position="81"/>
    </location>
</feature>
<sequence length="385" mass="43606">MRYLTWCFCSMLRLSSVGRLSIAVAATLVCLTSYVLMYEEIYPGNSLFLSLPIVLASWLFKLRGMAVCLIGMLLVILLFHSISHTGLFLSHQIYLFFALGGFALLLEGFITASFRELFDVSSETQQRIEGIYEQEQQLNQLREQFLLNVNHELRTPLTATYGYLELLVEYHERLDVVSRATFLSNALSSCEELQRLVDTMFDALHLHQEREPLALEALSVSEVVHDVIDHFDPRRLHLYDLHIQVPQHLVVRAHAHSVRQVLRNLLSNATKYAPEHTPLIISAALYDPTTVQHQEHLAQEVCICVKDAGPGIPPEEIPHLFDQFFRLRRDMMSKVYGTGLGLYVSQQLVEAMGGRIWVESAGIAGQGSTFCFTLPCVPREQGSTT</sequence>
<evidence type="ECO:0000256" key="4">
    <source>
        <dbReference type="ARBA" id="ARBA00022679"/>
    </source>
</evidence>
<evidence type="ECO:0000313" key="10">
    <source>
        <dbReference type="Proteomes" id="UP000597444"/>
    </source>
</evidence>
<comment type="caution">
    <text evidence="9">The sequence shown here is derived from an EMBL/GenBank/DDBJ whole genome shotgun (WGS) entry which is preliminary data.</text>
</comment>
<dbReference type="InterPro" id="IPR036097">
    <property type="entry name" value="HisK_dim/P_sf"/>
</dbReference>
<dbReference type="SUPFAM" id="SSF47384">
    <property type="entry name" value="Homodimeric domain of signal transducing histidine kinase"/>
    <property type="match status" value="1"/>
</dbReference>
<dbReference type="GO" id="GO:0000155">
    <property type="term" value="F:phosphorelay sensor kinase activity"/>
    <property type="evidence" value="ECO:0007669"/>
    <property type="project" value="InterPro"/>
</dbReference>
<evidence type="ECO:0000256" key="7">
    <source>
        <dbReference type="SAM" id="Phobius"/>
    </source>
</evidence>
<proteinExistence type="predicted"/>
<reference evidence="9" key="1">
    <citation type="submission" date="2020-10" db="EMBL/GenBank/DDBJ databases">
        <title>Taxonomic study of unclassified bacteria belonging to the class Ktedonobacteria.</title>
        <authorList>
            <person name="Yabe S."/>
            <person name="Wang C.M."/>
            <person name="Zheng Y."/>
            <person name="Sakai Y."/>
            <person name="Cavaletti L."/>
            <person name="Monciardini P."/>
            <person name="Donadio S."/>
        </authorList>
    </citation>
    <scope>NUCLEOTIDE SEQUENCE</scope>
    <source>
        <strain evidence="9">ID150040</strain>
    </source>
</reference>
<dbReference type="SMART" id="SM00387">
    <property type="entry name" value="HATPase_c"/>
    <property type="match status" value="1"/>
</dbReference>
<accession>A0A8J3NA17</accession>
<protein>
    <recommendedName>
        <fullName evidence="2">histidine kinase</fullName>
        <ecNumber evidence="2">2.7.13.3</ecNumber>
    </recommendedName>
</protein>
<keyword evidence="3" id="KW-0597">Phosphoprotein</keyword>
<dbReference type="InterPro" id="IPR036890">
    <property type="entry name" value="HATPase_C_sf"/>
</dbReference>
<dbReference type="EMBL" id="BNJK01000002">
    <property type="protein sequence ID" value="GHO99917.1"/>
    <property type="molecule type" value="Genomic_DNA"/>
</dbReference>
<dbReference type="InterPro" id="IPR005467">
    <property type="entry name" value="His_kinase_dom"/>
</dbReference>
<dbReference type="AlphaFoldDB" id="A0A8J3NA17"/>
<dbReference type="SUPFAM" id="SSF55874">
    <property type="entry name" value="ATPase domain of HSP90 chaperone/DNA topoisomerase II/histidine kinase"/>
    <property type="match status" value="1"/>
</dbReference>
<dbReference type="Pfam" id="PF00512">
    <property type="entry name" value="HisKA"/>
    <property type="match status" value="1"/>
</dbReference>
<dbReference type="Proteomes" id="UP000597444">
    <property type="component" value="Unassembled WGS sequence"/>
</dbReference>
<dbReference type="InterPro" id="IPR050736">
    <property type="entry name" value="Sensor_HK_Regulatory"/>
</dbReference>
<organism evidence="9 10">
    <name type="scientific">Reticulibacter mediterranei</name>
    <dbReference type="NCBI Taxonomy" id="2778369"/>
    <lineage>
        <taxon>Bacteria</taxon>
        <taxon>Bacillati</taxon>
        <taxon>Chloroflexota</taxon>
        <taxon>Ktedonobacteria</taxon>
        <taxon>Ktedonobacterales</taxon>
        <taxon>Reticulibacteraceae</taxon>
        <taxon>Reticulibacter</taxon>
    </lineage>
</organism>
<dbReference type="PROSITE" id="PS50109">
    <property type="entry name" value="HIS_KIN"/>
    <property type="match status" value="1"/>
</dbReference>
<dbReference type="PRINTS" id="PR00344">
    <property type="entry name" value="BCTRLSENSOR"/>
</dbReference>
<dbReference type="InterPro" id="IPR003594">
    <property type="entry name" value="HATPase_dom"/>
</dbReference>
<dbReference type="InterPro" id="IPR003661">
    <property type="entry name" value="HisK_dim/P_dom"/>
</dbReference>
<gene>
    <name evidence="9" type="ORF">KSF_099650</name>
</gene>
<evidence type="ECO:0000259" key="8">
    <source>
        <dbReference type="PROSITE" id="PS50109"/>
    </source>
</evidence>
<feature type="transmembrane region" description="Helical" evidence="7">
    <location>
        <begin position="93"/>
        <end position="114"/>
    </location>
</feature>
<dbReference type="RefSeq" id="WP_220210523.1">
    <property type="nucleotide sequence ID" value="NZ_BNJK01000002.1"/>
</dbReference>
<dbReference type="EC" id="2.7.13.3" evidence="2"/>